<sequence length="143" mass="16168">MDLIDKRERRDSKITQAESLMRPKSCSETRVLSKASFSLKVNRPMGGSMRHTDPNSIPASFRYLAPFRSMQEPLISRQEIGQTIQMEAGASISAVSHPLLLRHLDWPEKSPVTRFLTDFGKKGHVTRPRWAHGPEATEPTKPC</sequence>
<protein>
    <submittedName>
        <fullName evidence="2">Uncharacterized protein</fullName>
    </submittedName>
</protein>
<keyword evidence="3" id="KW-1185">Reference proteome</keyword>
<dbReference type="Gramene" id="ERN00051">
    <property type="protein sequence ID" value="ERN00051"/>
    <property type="gene ID" value="AMTR_s00105p00077580"/>
</dbReference>
<dbReference type="EMBL" id="KI394961">
    <property type="protein sequence ID" value="ERN00051.1"/>
    <property type="molecule type" value="Genomic_DNA"/>
</dbReference>
<dbReference type="Proteomes" id="UP000017836">
    <property type="component" value="Unassembled WGS sequence"/>
</dbReference>
<feature type="region of interest" description="Disordered" evidence="1">
    <location>
        <begin position="1"/>
        <end position="25"/>
    </location>
</feature>
<accession>W1NXQ2</accession>
<evidence type="ECO:0000256" key="1">
    <source>
        <dbReference type="SAM" id="MobiDB-lite"/>
    </source>
</evidence>
<feature type="compositionally biased region" description="Basic and acidic residues" evidence="1">
    <location>
        <begin position="1"/>
        <end position="13"/>
    </location>
</feature>
<gene>
    <name evidence="2" type="ORF">AMTR_s00105p00077580</name>
</gene>
<evidence type="ECO:0000313" key="3">
    <source>
        <dbReference type="Proteomes" id="UP000017836"/>
    </source>
</evidence>
<dbReference type="AlphaFoldDB" id="W1NXQ2"/>
<proteinExistence type="predicted"/>
<organism evidence="2 3">
    <name type="scientific">Amborella trichopoda</name>
    <dbReference type="NCBI Taxonomy" id="13333"/>
    <lineage>
        <taxon>Eukaryota</taxon>
        <taxon>Viridiplantae</taxon>
        <taxon>Streptophyta</taxon>
        <taxon>Embryophyta</taxon>
        <taxon>Tracheophyta</taxon>
        <taxon>Spermatophyta</taxon>
        <taxon>Magnoliopsida</taxon>
        <taxon>Amborellales</taxon>
        <taxon>Amborellaceae</taxon>
        <taxon>Amborella</taxon>
    </lineage>
</organism>
<dbReference type="HOGENOM" id="CLU_1808826_0_0_1"/>
<evidence type="ECO:0000313" key="2">
    <source>
        <dbReference type="EMBL" id="ERN00051.1"/>
    </source>
</evidence>
<name>W1NXQ2_AMBTC</name>
<reference evidence="3" key="1">
    <citation type="journal article" date="2013" name="Science">
        <title>The Amborella genome and the evolution of flowering plants.</title>
        <authorList>
            <consortium name="Amborella Genome Project"/>
        </authorList>
    </citation>
    <scope>NUCLEOTIDE SEQUENCE [LARGE SCALE GENOMIC DNA]</scope>
</reference>